<keyword evidence="5 8" id="KW-0812">Transmembrane</keyword>
<feature type="transmembrane region" description="Helical" evidence="8">
    <location>
        <begin position="405"/>
        <end position="425"/>
    </location>
</feature>
<feature type="transmembrane region" description="Helical" evidence="8">
    <location>
        <begin position="191"/>
        <end position="209"/>
    </location>
</feature>
<evidence type="ECO:0008006" key="11">
    <source>
        <dbReference type="Google" id="ProtNLM"/>
    </source>
</evidence>
<dbReference type="RefSeq" id="WP_189822496.1">
    <property type="nucleotide sequence ID" value="NZ_BMVC01000002.1"/>
</dbReference>
<evidence type="ECO:0000256" key="4">
    <source>
        <dbReference type="ARBA" id="ARBA00022679"/>
    </source>
</evidence>
<keyword evidence="6 8" id="KW-1133">Transmembrane helix</keyword>
<comment type="subcellular location">
    <subcellularLocation>
        <location evidence="1">Cell membrane</location>
        <topology evidence="1">Multi-pass membrane protein</topology>
    </subcellularLocation>
</comment>
<proteinExistence type="predicted"/>
<dbReference type="GO" id="GO:0009103">
    <property type="term" value="P:lipopolysaccharide biosynthetic process"/>
    <property type="evidence" value="ECO:0007669"/>
    <property type="project" value="UniProtKB-ARBA"/>
</dbReference>
<evidence type="ECO:0000256" key="1">
    <source>
        <dbReference type="ARBA" id="ARBA00004651"/>
    </source>
</evidence>
<evidence type="ECO:0000256" key="2">
    <source>
        <dbReference type="ARBA" id="ARBA00022475"/>
    </source>
</evidence>
<feature type="transmembrane region" description="Helical" evidence="8">
    <location>
        <begin position="239"/>
        <end position="257"/>
    </location>
</feature>
<evidence type="ECO:0000256" key="6">
    <source>
        <dbReference type="ARBA" id="ARBA00022989"/>
    </source>
</evidence>
<organism evidence="9 10">
    <name type="scientific">Streptomyces finlayi</name>
    <dbReference type="NCBI Taxonomy" id="67296"/>
    <lineage>
        <taxon>Bacteria</taxon>
        <taxon>Bacillati</taxon>
        <taxon>Actinomycetota</taxon>
        <taxon>Actinomycetes</taxon>
        <taxon>Kitasatosporales</taxon>
        <taxon>Streptomycetaceae</taxon>
        <taxon>Streptomyces</taxon>
    </lineage>
</organism>
<dbReference type="GO" id="GO:0016763">
    <property type="term" value="F:pentosyltransferase activity"/>
    <property type="evidence" value="ECO:0007669"/>
    <property type="project" value="TreeGrafter"/>
</dbReference>
<dbReference type="InterPro" id="IPR050297">
    <property type="entry name" value="LipidA_mod_glycosyltrf_83"/>
</dbReference>
<sequence length="572" mass="61481">MTRSRLFGVGAGVLTGLAAAQQVMLAVGLGGWLPGWQPWPYLLLAAVLWLLAKPWWSENGPDADGVPGFWTAAEKWLRRVPVWAYVVAVLVLTAAVWAWLQDFEPYLGHEEAVYANKARFWFDGTPDAGWGVYRPVGLPALGALALWITGYDGYASGGGMGALRAVTLVLALLMLCTTYLVARAWTTPRRALVAVLVLLSGLGFLRRMPEFLNDIGSTALLLIVVFLLVRALEQAGTKAGARALLLAPVVVLAAFYLRYGVVGNLLAVALAGVFAYGPRAWWALGWRLWAAVGVLVVGLVPHFVYATERTGKPLGMILSATSQANREYVGDGFVYYLSVFPYRLAGDLGAVVMTAGVCAAFAAWRRVRRGGTGVRFDDRRRVFLGAAALLVFVVLGVATDGEPRFVYLPVTLLTVLGVQAVAELTRVWAPRVLMCVGALAAVTVLGTAQVVAHGAMPAPTKLGASTVPVARALAAKDGERCLIVTGYEPEFGWYTGCDALTYRQYREKYGNGRTVHVPQGTRVSFVRFEKGRLQPNATGVRELIDGRPATLLRMPAVTGGSAGAATVWSVRF</sequence>
<comment type="caution">
    <text evidence="9">The sequence shown here is derived from an EMBL/GenBank/DDBJ whole genome shotgun (WGS) entry which is preliminary data.</text>
</comment>
<accession>A0A918WU93</accession>
<dbReference type="AlphaFoldDB" id="A0A918WU93"/>
<feature type="transmembrane region" description="Helical" evidence="8">
    <location>
        <begin position="36"/>
        <end position="52"/>
    </location>
</feature>
<feature type="transmembrane region" description="Helical" evidence="8">
    <location>
        <begin position="382"/>
        <end position="399"/>
    </location>
</feature>
<evidence type="ECO:0000313" key="9">
    <source>
        <dbReference type="EMBL" id="GHC83794.1"/>
    </source>
</evidence>
<name>A0A918WU93_9ACTN</name>
<keyword evidence="7 8" id="KW-0472">Membrane</keyword>
<evidence type="ECO:0000256" key="7">
    <source>
        <dbReference type="ARBA" id="ARBA00023136"/>
    </source>
</evidence>
<keyword evidence="4" id="KW-0808">Transferase</keyword>
<dbReference type="Proteomes" id="UP000638353">
    <property type="component" value="Unassembled WGS sequence"/>
</dbReference>
<gene>
    <name evidence="9" type="ORF">GCM10010334_13150</name>
</gene>
<evidence type="ECO:0000313" key="10">
    <source>
        <dbReference type="Proteomes" id="UP000638353"/>
    </source>
</evidence>
<evidence type="ECO:0000256" key="8">
    <source>
        <dbReference type="SAM" id="Phobius"/>
    </source>
</evidence>
<dbReference type="GO" id="GO:0005886">
    <property type="term" value="C:plasma membrane"/>
    <property type="evidence" value="ECO:0007669"/>
    <property type="project" value="UniProtKB-SubCell"/>
</dbReference>
<evidence type="ECO:0000256" key="3">
    <source>
        <dbReference type="ARBA" id="ARBA00022676"/>
    </source>
</evidence>
<feature type="transmembrane region" description="Helical" evidence="8">
    <location>
        <begin position="82"/>
        <end position="100"/>
    </location>
</feature>
<dbReference type="PANTHER" id="PTHR33908:SF11">
    <property type="entry name" value="MEMBRANE PROTEIN"/>
    <property type="match status" value="1"/>
</dbReference>
<dbReference type="EMBL" id="BMVC01000002">
    <property type="protein sequence ID" value="GHC83794.1"/>
    <property type="molecule type" value="Genomic_DNA"/>
</dbReference>
<protein>
    <recommendedName>
        <fullName evidence="11">Glycosyltransferase</fullName>
    </recommendedName>
</protein>
<evidence type="ECO:0000256" key="5">
    <source>
        <dbReference type="ARBA" id="ARBA00022692"/>
    </source>
</evidence>
<feature type="transmembrane region" description="Helical" evidence="8">
    <location>
        <begin position="162"/>
        <end position="182"/>
    </location>
</feature>
<feature type="transmembrane region" description="Helical" evidence="8">
    <location>
        <begin position="215"/>
        <end position="232"/>
    </location>
</feature>
<feature type="transmembrane region" description="Helical" evidence="8">
    <location>
        <begin position="432"/>
        <end position="452"/>
    </location>
</feature>
<keyword evidence="3" id="KW-0328">Glycosyltransferase</keyword>
<feature type="transmembrane region" description="Helical" evidence="8">
    <location>
        <begin position="288"/>
        <end position="306"/>
    </location>
</feature>
<feature type="transmembrane region" description="Helical" evidence="8">
    <location>
        <begin position="340"/>
        <end position="362"/>
    </location>
</feature>
<dbReference type="PANTHER" id="PTHR33908">
    <property type="entry name" value="MANNOSYLTRANSFERASE YKCB-RELATED"/>
    <property type="match status" value="1"/>
</dbReference>
<reference evidence="9" key="2">
    <citation type="submission" date="2020-09" db="EMBL/GenBank/DDBJ databases">
        <authorList>
            <person name="Sun Q."/>
            <person name="Ohkuma M."/>
        </authorList>
    </citation>
    <scope>NUCLEOTIDE SEQUENCE</scope>
    <source>
        <strain evidence="9">JCM 4637</strain>
    </source>
</reference>
<reference evidence="9" key="1">
    <citation type="journal article" date="2014" name="Int. J. Syst. Evol. Microbiol.">
        <title>Complete genome sequence of Corynebacterium casei LMG S-19264T (=DSM 44701T), isolated from a smear-ripened cheese.</title>
        <authorList>
            <consortium name="US DOE Joint Genome Institute (JGI-PGF)"/>
            <person name="Walter F."/>
            <person name="Albersmeier A."/>
            <person name="Kalinowski J."/>
            <person name="Ruckert C."/>
        </authorList>
    </citation>
    <scope>NUCLEOTIDE SEQUENCE</scope>
    <source>
        <strain evidence="9">JCM 4637</strain>
    </source>
</reference>
<keyword evidence="2" id="KW-1003">Cell membrane</keyword>
<feature type="transmembrane region" description="Helical" evidence="8">
    <location>
        <begin position="263"/>
        <end position="281"/>
    </location>
</feature>